<proteinExistence type="predicted"/>
<dbReference type="AlphaFoldDB" id="A0A6M2CYU0"/>
<feature type="signal peptide" evidence="1">
    <location>
        <begin position="1"/>
        <end position="21"/>
    </location>
</feature>
<accession>A0A6M2CYU0</accession>
<evidence type="ECO:0000313" key="2">
    <source>
        <dbReference type="EMBL" id="NOV38418.1"/>
    </source>
</evidence>
<feature type="chain" id="PRO_5026724185" evidence="1">
    <location>
        <begin position="22"/>
        <end position="72"/>
    </location>
</feature>
<name>A0A6M2CYU0_RHIMP</name>
<organism evidence="2">
    <name type="scientific">Rhipicephalus microplus</name>
    <name type="common">Cattle tick</name>
    <name type="synonym">Boophilus microplus</name>
    <dbReference type="NCBI Taxonomy" id="6941"/>
    <lineage>
        <taxon>Eukaryota</taxon>
        <taxon>Metazoa</taxon>
        <taxon>Ecdysozoa</taxon>
        <taxon>Arthropoda</taxon>
        <taxon>Chelicerata</taxon>
        <taxon>Arachnida</taxon>
        <taxon>Acari</taxon>
        <taxon>Parasitiformes</taxon>
        <taxon>Ixodida</taxon>
        <taxon>Ixodoidea</taxon>
        <taxon>Ixodidae</taxon>
        <taxon>Rhipicephalinae</taxon>
        <taxon>Rhipicephalus</taxon>
        <taxon>Boophilus</taxon>
    </lineage>
</organism>
<dbReference type="EMBL" id="GHWJ01005681">
    <property type="protein sequence ID" value="NOV38418.1"/>
    <property type="molecule type" value="Transcribed_RNA"/>
</dbReference>
<protein>
    <submittedName>
        <fullName evidence="2">Putative conserved secreted protein</fullName>
    </submittedName>
</protein>
<reference evidence="2" key="1">
    <citation type="submission" date="2019-09" db="EMBL/GenBank/DDBJ databases">
        <title>Organ-specific transcriptomic study of the physiology of the cattle tick, Rhipicephalus microplus.</title>
        <authorList>
            <person name="Tirloni L."/>
            <person name="Braz G."/>
            <person name="Gandara A.C.P."/>
            <person name="Sabadin G.A."/>
            <person name="da Silva R.M."/>
            <person name="Guizzo M.G."/>
            <person name="Machado J.A."/>
            <person name="Costa E.P."/>
            <person name="Gomes H.F."/>
            <person name="Moraes J."/>
            <person name="Mota M.B.S."/>
            <person name="Mesquita R.D."/>
            <person name="Alvarenga P.H."/>
            <person name="Alves F."/>
            <person name="Seixas A."/>
            <person name="da Fonseca R.N."/>
            <person name="Fogaca A."/>
            <person name="Logullo C."/>
            <person name="Tanaka A."/>
            <person name="Daffre S."/>
            <person name="Termignoni C."/>
            <person name="Vaz I.S.Jr."/>
            <person name="Oliveira P.L."/>
            <person name="Ribeiro J.M."/>
        </authorList>
    </citation>
    <scope>NUCLEOTIDE SEQUENCE</scope>
    <source>
        <strain evidence="2">Porto Alegre</strain>
    </source>
</reference>
<sequence>MKNLFLLVAVLLLSAALFTEAQRFPGGGGGGGFPRPGGGRRCGNLVCRPRQRCVPQQVQCIRAPCPTLYRCV</sequence>
<evidence type="ECO:0000256" key="1">
    <source>
        <dbReference type="SAM" id="SignalP"/>
    </source>
</evidence>
<keyword evidence="1" id="KW-0732">Signal</keyword>